<gene>
    <name evidence="1" type="ORF">CDAR_382391</name>
</gene>
<protein>
    <submittedName>
        <fullName evidence="1">Uncharacterized protein</fullName>
    </submittedName>
</protein>
<keyword evidence="2" id="KW-1185">Reference proteome</keyword>
<dbReference type="AlphaFoldDB" id="A0AAV4VYW5"/>
<dbReference type="Proteomes" id="UP001054837">
    <property type="component" value="Unassembled WGS sequence"/>
</dbReference>
<evidence type="ECO:0000313" key="2">
    <source>
        <dbReference type="Proteomes" id="UP001054837"/>
    </source>
</evidence>
<sequence length="112" mass="12422">MESEKKIQNVERVPQFKYVGGENSPLLSPTEVSSRARTGGWVGAFRISIQFGARCIAKRRIMPMCSTGGAPIQWAAFIKENNPGIFVGKILIKRQCEFKKNSKEMSGSCLDP</sequence>
<name>A0AAV4VYW5_9ARAC</name>
<organism evidence="1 2">
    <name type="scientific">Caerostris darwini</name>
    <dbReference type="NCBI Taxonomy" id="1538125"/>
    <lineage>
        <taxon>Eukaryota</taxon>
        <taxon>Metazoa</taxon>
        <taxon>Ecdysozoa</taxon>
        <taxon>Arthropoda</taxon>
        <taxon>Chelicerata</taxon>
        <taxon>Arachnida</taxon>
        <taxon>Araneae</taxon>
        <taxon>Araneomorphae</taxon>
        <taxon>Entelegynae</taxon>
        <taxon>Araneoidea</taxon>
        <taxon>Araneidae</taxon>
        <taxon>Caerostris</taxon>
    </lineage>
</organism>
<accession>A0AAV4VYW5</accession>
<proteinExistence type="predicted"/>
<evidence type="ECO:0000313" key="1">
    <source>
        <dbReference type="EMBL" id="GIY75178.1"/>
    </source>
</evidence>
<reference evidence="1 2" key="1">
    <citation type="submission" date="2021-06" db="EMBL/GenBank/DDBJ databases">
        <title>Caerostris darwini draft genome.</title>
        <authorList>
            <person name="Kono N."/>
            <person name="Arakawa K."/>
        </authorList>
    </citation>
    <scope>NUCLEOTIDE SEQUENCE [LARGE SCALE GENOMIC DNA]</scope>
</reference>
<comment type="caution">
    <text evidence="1">The sequence shown here is derived from an EMBL/GenBank/DDBJ whole genome shotgun (WGS) entry which is preliminary data.</text>
</comment>
<dbReference type="EMBL" id="BPLQ01013827">
    <property type="protein sequence ID" value="GIY75178.1"/>
    <property type="molecule type" value="Genomic_DNA"/>
</dbReference>